<dbReference type="Pfam" id="PF20057">
    <property type="entry name" value="DUF6456"/>
    <property type="match status" value="1"/>
</dbReference>
<dbReference type="OrthoDB" id="7476630at2"/>
<dbReference type="RefSeq" id="WP_106747346.1">
    <property type="nucleotide sequence ID" value="NZ_CP027668.1"/>
</dbReference>
<reference evidence="2 3" key="1">
    <citation type="submission" date="2018-03" db="EMBL/GenBank/DDBJ databases">
        <title>Genome sequencing of Phreatobacter sp.</title>
        <authorList>
            <person name="Kim S.-J."/>
            <person name="Heo J."/>
            <person name="Kwon S.-W."/>
        </authorList>
    </citation>
    <scope>NUCLEOTIDE SEQUENCE [LARGE SCALE GENOMIC DNA]</scope>
    <source>
        <strain evidence="2 3">S-12</strain>
    </source>
</reference>
<name>A0A2S0N7C4_9HYPH</name>
<accession>A0A2S0N7C4</accession>
<keyword evidence="3" id="KW-1185">Reference proteome</keyword>
<feature type="domain" description="DUF6456" evidence="1">
    <location>
        <begin position="33"/>
        <end position="166"/>
    </location>
</feature>
<evidence type="ECO:0000259" key="1">
    <source>
        <dbReference type="Pfam" id="PF20057"/>
    </source>
</evidence>
<dbReference type="KEGG" id="phr:C6569_02460"/>
<organism evidence="2 3">
    <name type="scientific">Phreatobacter cathodiphilus</name>
    <dbReference type="NCBI Taxonomy" id="1868589"/>
    <lineage>
        <taxon>Bacteria</taxon>
        <taxon>Pseudomonadati</taxon>
        <taxon>Pseudomonadota</taxon>
        <taxon>Alphaproteobacteria</taxon>
        <taxon>Hyphomicrobiales</taxon>
        <taxon>Phreatobacteraceae</taxon>
        <taxon>Phreatobacter</taxon>
    </lineage>
</organism>
<protein>
    <submittedName>
        <fullName evidence="2">DNA replication protein</fullName>
    </submittedName>
</protein>
<gene>
    <name evidence="2" type="ORF">C6569_02460</name>
</gene>
<dbReference type="EMBL" id="CP027668">
    <property type="protein sequence ID" value="AVO44016.1"/>
    <property type="molecule type" value="Genomic_DNA"/>
</dbReference>
<sequence length="191" mass="20283">MTGARGQAGDDADRFRRAHQERALVEGPEGPVEIDLTESPLRWLASRKDAAGRPFLSSTEVEAGERFRRDFTLAGLSPRLGATWAAPVSGGRPAGSGPDYADVVVAAKQRLDRAIAAVGPDFASLLLDVCGFLKGLEEAERERRWPLRAGKVVLKLALGTLARSYGLGETATGPARAPAIRTWRAPAGDPG</sequence>
<dbReference type="Proteomes" id="UP000237889">
    <property type="component" value="Chromosome"/>
</dbReference>
<dbReference type="AlphaFoldDB" id="A0A2S0N7C4"/>
<proteinExistence type="predicted"/>
<evidence type="ECO:0000313" key="2">
    <source>
        <dbReference type="EMBL" id="AVO44016.1"/>
    </source>
</evidence>
<evidence type="ECO:0000313" key="3">
    <source>
        <dbReference type="Proteomes" id="UP000237889"/>
    </source>
</evidence>
<dbReference type="InterPro" id="IPR045599">
    <property type="entry name" value="DUF6456"/>
</dbReference>